<dbReference type="OrthoDB" id="9758307at2"/>
<proteinExistence type="inferred from homology"/>
<evidence type="ECO:0000256" key="4">
    <source>
        <dbReference type="SAM" id="MobiDB-lite"/>
    </source>
</evidence>
<feature type="region of interest" description="Disordered" evidence="4">
    <location>
        <begin position="26"/>
        <end position="49"/>
    </location>
</feature>
<evidence type="ECO:0000256" key="3">
    <source>
        <dbReference type="ARBA" id="ARBA00023143"/>
    </source>
</evidence>
<reference evidence="8" key="1">
    <citation type="submission" date="2016-10" db="EMBL/GenBank/DDBJ databases">
        <authorList>
            <person name="Varghese N."/>
            <person name="Submissions S."/>
        </authorList>
    </citation>
    <scope>NUCLEOTIDE SEQUENCE [LARGE SCALE GENOMIC DNA]</scope>
    <source>
        <strain evidence="8">CGMCC 1.11101</strain>
    </source>
</reference>
<evidence type="ECO:0000259" key="6">
    <source>
        <dbReference type="Pfam" id="PF00700"/>
    </source>
</evidence>
<evidence type="ECO:0000313" key="8">
    <source>
        <dbReference type="Proteomes" id="UP000198867"/>
    </source>
</evidence>
<sequence length="294" mass="30966">MIARVTSQTMMRSALTNLQSNMSQMAKLQEQASSQKLIGRPSDDPTGTATALSIRADQRANEQYGRNISDGDAWLTTVDSALSNATVLMHKIRDLTVKGANDGALSPAAKEAIAVELESLQSELLSEANTTYLGRSVFAGNSDVGKAFTATFAHTGAAGASVERRVGSGTTVRVDADGAAVFGVGSDSVFALVSTIVSDLRGGANIGSHLAAVDGHQQAILGQHATVGARHAEIQRAMEVNVEKSVSLEAQRSEVEDVDLAKIILDLQVQQVSYQTALAVTARVLQPTLMDFLR</sequence>
<dbReference type="GO" id="GO:0005198">
    <property type="term" value="F:structural molecule activity"/>
    <property type="evidence" value="ECO:0007669"/>
    <property type="project" value="InterPro"/>
</dbReference>
<keyword evidence="7" id="KW-0966">Cell projection</keyword>
<feature type="domain" description="Flagellin C-terminal" evidence="6">
    <location>
        <begin position="211"/>
        <end position="289"/>
    </location>
</feature>
<dbReference type="PANTHER" id="PTHR42792:SF1">
    <property type="entry name" value="FLAGELLAR HOOK-ASSOCIATED PROTEIN 3"/>
    <property type="match status" value="1"/>
</dbReference>
<feature type="compositionally biased region" description="Polar residues" evidence="4">
    <location>
        <begin position="26"/>
        <end position="36"/>
    </location>
</feature>
<dbReference type="Pfam" id="PF00669">
    <property type="entry name" value="Flagellin_N"/>
    <property type="match status" value="1"/>
</dbReference>
<dbReference type="InterPro" id="IPR046358">
    <property type="entry name" value="Flagellin_C"/>
</dbReference>
<evidence type="ECO:0000256" key="2">
    <source>
        <dbReference type="ARBA" id="ARBA00005709"/>
    </source>
</evidence>
<dbReference type="Gene3D" id="1.20.1330.10">
    <property type="entry name" value="f41 fragment of flagellin, N-terminal domain"/>
    <property type="match status" value="1"/>
</dbReference>
<protein>
    <submittedName>
        <fullName evidence="7">Flagellar hook-associated protein 3 FlgL</fullName>
    </submittedName>
</protein>
<dbReference type="SUPFAM" id="SSF64518">
    <property type="entry name" value="Phase 1 flagellin"/>
    <property type="match status" value="1"/>
</dbReference>
<dbReference type="EMBL" id="FOVM01000001">
    <property type="protein sequence ID" value="SFN42343.1"/>
    <property type="molecule type" value="Genomic_DNA"/>
</dbReference>
<name>A0A1I4YX48_9MICO</name>
<comment type="subcellular location">
    <subcellularLocation>
        <location evidence="1">Bacterial flagellum</location>
    </subcellularLocation>
</comment>
<keyword evidence="8" id="KW-1185">Reference proteome</keyword>
<dbReference type="InterPro" id="IPR001492">
    <property type="entry name" value="Flagellin"/>
</dbReference>
<organism evidence="7 8">
    <name type="scientific">Mycetocola miduiensis</name>
    <dbReference type="NCBI Taxonomy" id="995034"/>
    <lineage>
        <taxon>Bacteria</taxon>
        <taxon>Bacillati</taxon>
        <taxon>Actinomycetota</taxon>
        <taxon>Actinomycetes</taxon>
        <taxon>Micrococcales</taxon>
        <taxon>Microbacteriaceae</taxon>
        <taxon>Mycetocola</taxon>
    </lineage>
</organism>
<dbReference type="GO" id="GO:0009424">
    <property type="term" value="C:bacterial-type flagellum hook"/>
    <property type="evidence" value="ECO:0007669"/>
    <property type="project" value="InterPro"/>
</dbReference>
<gene>
    <name evidence="7" type="ORF">SAMN05216219_0566</name>
</gene>
<dbReference type="GO" id="GO:0071973">
    <property type="term" value="P:bacterial-type flagellum-dependent cell motility"/>
    <property type="evidence" value="ECO:0007669"/>
    <property type="project" value="InterPro"/>
</dbReference>
<comment type="similarity">
    <text evidence="2">Belongs to the bacterial flagellin family.</text>
</comment>
<keyword evidence="3" id="KW-0975">Bacterial flagellum</keyword>
<dbReference type="Pfam" id="PF00700">
    <property type="entry name" value="Flagellin_C"/>
    <property type="match status" value="1"/>
</dbReference>
<keyword evidence="7" id="KW-0282">Flagellum</keyword>
<dbReference type="PANTHER" id="PTHR42792">
    <property type="entry name" value="FLAGELLIN"/>
    <property type="match status" value="1"/>
</dbReference>
<keyword evidence="7" id="KW-0969">Cilium</keyword>
<dbReference type="NCBIfam" id="TIGR02550">
    <property type="entry name" value="flagell_flgL"/>
    <property type="match status" value="1"/>
</dbReference>
<dbReference type="Proteomes" id="UP000198867">
    <property type="component" value="Unassembled WGS sequence"/>
</dbReference>
<evidence type="ECO:0000313" key="7">
    <source>
        <dbReference type="EMBL" id="SFN42343.1"/>
    </source>
</evidence>
<dbReference type="AlphaFoldDB" id="A0A1I4YX48"/>
<evidence type="ECO:0000256" key="1">
    <source>
        <dbReference type="ARBA" id="ARBA00004365"/>
    </source>
</evidence>
<accession>A0A1I4YX48</accession>
<feature type="domain" description="Flagellin N-terminal" evidence="5">
    <location>
        <begin position="7"/>
        <end position="141"/>
    </location>
</feature>
<evidence type="ECO:0000259" key="5">
    <source>
        <dbReference type="Pfam" id="PF00669"/>
    </source>
</evidence>
<dbReference type="InterPro" id="IPR013384">
    <property type="entry name" value="Flagell_FlgL"/>
</dbReference>
<dbReference type="STRING" id="995034.SAMN05216219_0566"/>
<dbReference type="InterPro" id="IPR001029">
    <property type="entry name" value="Flagellin_N"/>
</dbReference>
<dbReference type="RefSeq" id="WP_090708588.1">
    <property type="nucleotide sequence ID" value="NZ_FOVM01000001.1"/>
</dbReference>